<dbReference type="InterPro" id="IPR001584">
    <property type="entry name" value="Integrase_cat-core"/>
</dbReference>
<dbReference type="InterPro" id="IPR012337">
    <property type="entry name" value="RNaseH-like_sf"/>
</dbReference>
<dbReference type="InterPro" id="IPR036397">
    <property type="entry name" value="RNaseH_sf"/>
</dbReference>
<feature type="compositionally biased region" description="Basic and acidic residues" evidence="1">
    <location>
        <begin position="125"/>
        <end position="141"/>
    </location>
</feature>
<dbReference type="AlphaFoldDB" id="A0A8S4QZ81"/>
<reference evidence="3" key="1">
    <citation type="submission" date="2022-03" db="EMBL/GenBank/DDBJ databases">
        <authorList>
            <person name="Lindestad O."/>
        </authorList>
    </citation>
    <scope>NUCLEOTIDE SEQUENCE</scope>
</reference>
<protein>
    <submittedName>
        <fullName evidence="3">Jg15356 protein</fullName>
    </submittedName>
</protein>
<dbReference type="GO" id="GO:0015074">
    <property type="term" value="P:DNA integration"/>
    <property type="evidence" value="ECO:0007669"/>
    <property type="project" value="InterPro"/>
</dbReference>
<gene>
    <name evidence="3" type="primary">jg15356</name>
    <name evidence="3" type="ORF">PAEG_LOCUS8034</name>
</gene>
<comment type="caution">
    <text evidence="3">The sequence shown here is derived from an EMBL/GenBank/DDBJ whole genome shotgun (WGS) entry which is preliminary data.</text>
</comment>
<dbReference type="GO" id="GO:0003676">
    <property type="term" value="F:nucleic acid binding"/>
    <property type="evidence" value="ECO:0007669"/>
    <property type="project" value="InterPro"/>
</dbReference>
<dbReference type="EMBL" id="CAKXAJ010023375">
    <property type="protein sequence ID" value="CAH2227658.1"/>
    <property type="molecule type" value="Genomic_DNA"/>
</dbReference>
<evidence type="ECO:0000313" key="4">
    <source>
        <dbReference type="Proteomes" id="UP000838756"/>
    </source>
</evidence>
<dbReference type="Gene3D" id="3.30.420.10">
    <property type="entry name" value="Ribonuclease H-like superfamily/Ribonuclease H"/>
    <property type="match status" value="1"/>
</dbReference>
<dbReference type="Proteomes" id="UP000838756">
    <property type="component" value="Unassembled WGS sequence"/>
</dbReference>
<organism evidence="3 4">
    <name type="scientific">Pararge aegeria aegeria</name>
    <dbReference type="NCBI Taxonomy" id="348720"/>
    <lineage>
        <taxon>Eukaryota</taxon>
        <taxon>Metazoa</taxon>
        <taxon>Ecdysozoa</taxon>
        <taxon>Arthropoda</taxon>
        <taxon>Hexapoda</taxon>
        <taxon>Insecta</taxon>
        <taxon>Pterygota</taxon>
        <taxon>Neoptera</taxon>
        <taxon>Endopterygota</taxon>
        <taxon>Lepidoptera</taxon>
        <taxon>Glossata</taxon>
        <taxon>Ditrysia</taxon>
        <taxon>Papilionoidea</taxon>
        <taxon>Nymphalidae</taxon>
        <taxon>Satyrinae</taxon>
        <taxon>Satyrini</taxon>
        <taxon>Parargina</taxon>
        <taxon>Pararge</taxon>
    </lineage>
</organism>
<name>A0A8S4QZ81_9NEOP</name>
<dbReference type="SUPFAM" id="SSF53098">
    <property type="entry name" value="Ribonuclease H-like"/>
    <property type="match status" value="1"/>
</dbReference>
<keyword evidence="4" id="KW-1185">Reference proteome</keyword>
<proteinExistence type="predicted"/>
<feature type="region of interest" description="Disordered" evidence="1">
    <location>
        <begin position="115"/>
        <end position="141"/>
    </location>
</feature>
<feature type="domain" description="Integrase catalytic" evidence="2">
    <location>
        <begin position="1"/>
        <end position="103"/>
    </location>
</feature>
<evidence type="ECO:0000313" key="3">
    <source>
        <dbReference type="EMBL" id="CAH2227658.1"/>
    </source>
</evidence>
<dbReference type="PANTHER" id="PTHR37984:SF5">
    <property type="entry name" value="PROTEIN NYNRIN-LIKE"/>
    <property type="match status" value="1"/>
</dbReference>
<dbReference type="PANTHER" id="PTHR37984">
    <property type="entry name" value="PROTEIN CBG26694"/>
    <property type="match status" value="1"/>
</dbReference>
<dbReference type="PROSITE" id="PS50994">
    <property type="entry name" value="INTEGRASE"/>
    <property type="match status" value="1"/>
</dbReference>
<accession>A0A8S4QZ81</accession>
<dbReference type="OrthoDB" id="6922890at2759"/>
<evidence type="ECO:0000256" key="1">
    <source>
        <dbReference type="SAM" id="MobiDB-lite"/>
    </source>
</evidence>
<feature type="region of interest" description="Disordered" evidence="1">
    <location>
        <begin position="232"/>
        <end position="285"/>
    </location>
</feature>
<evidence type="ECO:0000259" key="2">
    <source>
        <dbReference type="PROSITE" id="PS50994"/>
    </source>
</evidence>
<sequence>MSRFGIPHTLVSDNATSFTSVEFKDFCKRNGIEHVLSPVYHPASNGQAESFVKIVKRGLKGIILEGCNKRSLHGKINKFLFDYRNSKHSTTDQSPAELVYGRALRSRLDLIDPVAPSPSSTDLTRTVERKQSSQAKDYKGVQRAGFKEDDNVWITKNKDTKKFTWMEGVIKKKIGHVMYVVYVPSLKSEITRHIDQIRPRVFSAASDDQTWDPDVIPDLPSHAAVHCDAVAAPGGEGESAREPGQGASPVGCPATPLRPCNDAQRRRAISPIFSTPTSDPHHDSE</sequence>
<dbReference type="InterPro" id="IPR050951">
    <property type="entry name" value="Retrovirus_Pol_polyprotein"/>
</dbReference>